<evidence type="ECO:0000313" key="2">
    <source>
        <dbReference type="Proteomes" id="UP000824120"/>
    </source>
</evidence>
<accession>A0A9J5W3K5</accession>
<proteinExistence type="predicted"/>
<reference evidence="1 2" key="1">
    <citation type="submission" date="2020-09" db="EMBL/GenBank/DDBJ databases">
        <title>De no assembly of potato wild relative species, Solanum commersonii.</title>
        <authorList>
            <person name="Cho K."/>
        </authorList>
    </citation>
    <scope>NUCLEOTIDE SEQUENCE [LARGE SCALE GENOMIC DNA]</scope>
    <source>
        <strain evidence="1">LZ3.2</strain>
        <tissue evidence="1">Leaf</tissue>
    </source>
</reference>
<organism evidence="1 2">
    <name type="scientific">Solanum commersonii</name>
    <name type="common">Commerson's wild potato</name>
    <name type="synonym">Commerson's nightshade</name>
    <dbReference type="NCBI Taxonomy" id="4109"/>
    <lineage>
        <taxon>Eukaryota</taxon>
        <taxon>Viridiplantae</taxon>
        <taxon>Streptophyta</taxon>
        <taxon>Embryophyta</taxon>
        <taxon>Tracheophyta</taxon>
        <taxon>Spermatophyta</taxon>
        <taxon>Magnoliopsida</taxon>
        <taxon>eudicotyledons</taxon>
        <taxon>Gunneridae</taxon>
        <taxon>Pentapetalae</taxon>
        <taxon>asterids</taxon>
        <taxon>lamiids</taxon>
        <taxon>Solanales</taxon>
        <taxon>Solanaceae</taxon>
        <taxon>Solanoideae</taxon>
        <taxon>Solaneae</taxon>
        <taxon>Solanum</taxon>
    </lineage>
</organism>
<sequence>MYVLRLQETMVSCLMLLQLGLHNRLLLVIVGMSVERYATMSWIVVGSNTFCRGVLSLTEVGKAAHRVLHARLQTIEVVIIMEGLTTGLRSCLGSCIGGDLESAWCCSSMTLDYSFYGKMEISKKVHIYDGVKLIRGMYYFILVQDARFAFIMICDRSLYPWATTNQLTVLIHRQPALFALDWNGWF</sequence>
<keyword evidence="2" id="KW-1185">Reference proteome</keyword>
<dbReference type="Proteomes" id="UP000824120">
    <property type="component" value="Chromosome 12"/>
</dbReference>
<dbReference type="AlphaFoldDB" id="A0A9J5W3K5"/>
<protein>
    <submittedName>
        <fullName evidence="1">Uncharacterized protein</fullName>
    </submittedName>
</protein>
<evidence type="ECO:0000313" key="1">
    <source>
        <dbReference type="EMBL" id="KAG5569868.1"/>
    </source>
</evidence>
<name>A0A9J5W3K5_SOLCO</name>
<comment type="caution">
    <text evidence="1">The sequence shown here is derived from an EMBL/GenBank/DDBJ whole genome shotgun (WGS) entry which is preliminary data.</text>
</comment>
<gene>
    <name evidence="1" type="ORF">H5410_059634</name>
</gene>
<dbReference type="EMBL" id="JACXVP010000012">
    <property type="protein sequence ID" value="KAG5569868.1"/>
    <property type="molecule type" value="Genomic_DNA"/>
</dbReference>